<feature type="compositionally biased region" description="Low complexity" evidence="4">
    <location>
        <begin position="171"/>
        <end position="185"/>
    </location>
</feature>
<dbReference type="InterPro" id="IPR036236">
    <property type="entry name" value="Znf_C2H2_sf"/>
</dbReference>
<reference evidence="6" key="1">
    <citation type="submission" date="2014-08" db="EMBL/GenBank/DDBJ databases">
        <authorList>
            <person name="Sharma Rahul"/>
            <person name="Thines Marco"/>
        </authorList>
    </citation>
    <scope>NUCLEOTIDE SEQUENCE</scope>
</reference>
<keyword evidence="3" id="KW-0862">Zinc</keyword>
<dbReference type="Gene3D" id="3.30.160.60">
    <property type="entry name" value="Classic Zinc Finger"/>
    <property type="match status" value="1"/>
</dbReference>
<feature type="domain" description="U1-C C2H2-type zinc finger" evidence="5">
    <location>
        <begin position="49"/>
        <end position="82"/>
    </location>
</feature>
<feature type="compositionally biased region" description="Basic and acidic residues" evidence="4">
    <location>
        <begin position="273"/>
        <end position="282"/>
    </location>
</feature>
<organism evidence="6">
    <name type="scientific">Phaffia rhodozyma</name>
    <name type="common">Yeast</name>
    <name type="synonym">Xanthophyllomyces dendrorhous</name>
    <dbReference type="NCBI Taxonomy" id="264483"/>
    <lineage>
        <taxon>Eukaryota</taxon>
        <taxon>Fungi</taxon>
        <taxon>Dikarya</taxon>
        <taxon>Basidiomycota</taxon>
        <taxon>Agaricomycotina</taxon>
        <taxon>Tremellomycetes</taxon>
        <taxon>Cystofilobasidiales</taxon>
        <taxon>Mrakiaceae</taxon>
        <taxon>Phaffia</taxon>
    </lineage>
</organism>
<dbReference type="GO" id="GO:0003723">
    <property type="term" value="F:RNA binding"/>
    <property type="evidence" value="ECO:0007669"/>
    <property type="project" value="TreeGrafter"/>
</dbReference>
<dbReference type="EMBL" id="LN483332">
    <property type="protein sequence ID" value="CED85405.1"/>
    <property type="molecule type" value="Genomic_DNA"/>
</dbReference>
<keyword evidence="2" id="KW-0863">Zinc-finger</keyword>
<name>A0A0F7SXS8_PHARH</name>
<feature type="region of interest" description="Disordered" evidence="4">
    <location>
        <begin position="123"/>
        <end position="142"/>
    </location>
</feature>
<feature type="compositionally biased region" description="Basic and acidic residues" evidence="4">
    <location>
        <begin position="132"/>
        <end position="141"/>
    </location>
</feature>
<dbReference type="PANTHER" id="PTHR13173">
    <property type="entry name" value="WW DOMAIN BINDING PROTEIN 4"/>
    <property type="match status" value="1"/>
</dbReference>
<evidence type="ECO:0000256" key="3">
    <source>
        <dbReference type="ARBA" id="ARBA00022833"/>
    </source>
</evidence>
<dbReference type="AlphaFoldDB" id="A0A0F7SXS8"/>
<evidence type="ECO:0000313" key="6">
    <source>
        <dbReference type="EMBL" id="CED85405.1"/>
    </source>
</evidence>
<keyword evidence="1" id="KW-0479">Metal-binding</keyword>
<dbReference type="SUPFAM" id="SSF57667">
    <property type="entry name" value="beta-beta-alpha zinc fingers"/>
    <property type="match status" value="1"/>
</dbReference>
<feature type="compositionally biased region" description="Low complexity" evidence="4">
    <location>
        <begin position="350"/>
        <end position="359"/>
    </location>
</feature>
<evidence type="ECO:0000256" key="1">
    <source>
        <dbReference type="ARBA" id="ARBA00022723"/>
    </source>
</evidence>
<evidence type="ECO:0000256" key="4">
    <source>
        <dbReference type="SAM" id="MobiDB-lite"/>
    </source>
</evidence>
<dbReference type="GO" id="GO:0008270">
    <property type="term" value="F:zinc ion binding"/>
    <property type="evidence" value="ECO:0007669"/>
    <property type="project" value="UniProtKB-KW"/>
</dbReference>
<evidence type="ECO:0000256" key="2">
    <source>
        <dbReference type="ARBA" id="ARBA00022771"/>
    </source>
</evidence>
<accession>A0A0F7SXS8</accession>
<dbReference type="Pfam" id="PF06220">
    <property type="entry name" value="zf-U1"/>
    <property type="match status" value="1"/>
</dbReference>
<evidence type="ECO:0000259" key="5">
    <source>
        <dbReference type="Pfam" id="PF06220"/>
    </source>
</evidence>
<feature type="region of interest" description="Disordered" evidence="4">
    <location>
        <begin position="168"/>
        <end position="207"/>
    </location>
</feature>
<proteinExistence type="predicted"/>
<dbReference type="GO" id="GO:0000398">
    <property type="term" value="P:mRNA splicing, via spliceosome"/>
    <property type="evidence" value="ECO:0007669"/>
    <property type="project" value="InterPro"/>
</dbReference>
<sequence length="359" mass="39918">MTDFWCGFNYVYINTAAGKVPAQDNDVQKKLTVPFLSLIHNRFSRKATKKHYCKYCDLHINDDAPSKQLHESGLRHLGNKERALREIYKSGEKMKKAKDEEAKEIAKIEKAAAEAHALDSGIPLVSSTAGGDSKKTERPSKYDSYTTAADLGYEDPNAHLVAEKALRQTEGRSGSGTSRTGASTGVFGLSARKREEAEEEENGRNFKFRRREKRPVAYVDEDDDLGEIKVKVKEEERSLLDKQKEHEAAEAKRKEKLVWQPVGWGTRLVDEKEAKTQIKEEVKQEDEGDGSSSVKATSFVASSSFGLPLVSHSIKTDEDVKLDIAKIEAEEPSIPPPSTGGMFKKRRGPPKGVGKIVKP</sequence>
<feature type="region of interest" description="Disordered" evidence="4">
    <location>
        <begin position="273"/>
        <end position="295"/>
    </location>
</feature>
<dbReference type="PANTHER" id="PTHR13173:SF10">
    <property type="entry name" value="WW DOMAIN-BINDING PROTEIN 4"/>
    <property type="match status" value="1"/>
</dbReference>
<protein>
    <submittedName>
        <fullName evidence="6">Zf-u1 domain-containing protein</fullName>
    </submittedName>
</protein>
<dbReference type="InterPro" id="IPR013085">
    <property type="entry name" value="U1-CZ_Znf_C2H2"/>
</dbReference>
<dbReference type="InterPro" id="IPR040023">
    <property type="entry name" value="WBP4"/>
</dbReference>
<dbReference type="GO" id="GO:0071011">
    <property type="term" value="C:precatalytic spliceosome"/>
    <property type="evidence" value="ECO:0007669"/>
    <property type="project" value="TreeGrafter"/>
</dbReference>
<feature type="region of interest" description="Disordered" evidence="4">
    <location>
        <begin position="327"/>
        <end position="359"/>
    </location>
</feature>